<dbReference type="PROSITE" id="PS50887">
    <property type="entry name" value="GGDEF"/>
    <property type="match status" value="1"/>
</dbReference>
<protein>
    <recommendedName>
        <fullName evidence="1">diguanylate cyclase</fullName>
        <ecNumber evidence="1">2.7.7.65</ecNumber>
    </recommendedName>
</protein>
<feature type="domain" description="Response regulatory" evidence="5">
    <location>
        <begin position="35"/>
        <end position="173"/>
    </location>
</feature>
<dbReference type="GO" id="GO:0005886">
    <property type="term" value="C:plasma membrane"/>
    <property type="evidence" value="ECO:0007669"/>
    <property type="project" value="TreeGrafter"/>
</dbReference>
<dbReference type="PANTHER" id="PTHR45138:SF9">
    <property type="entry name" value="DIGUANYLATE CYCLASE DGCM-RELATED"/>
    <property type="match status" value="1"/>
</dbReference>
<dbReference type="NCBIfam" id="TIGR00229">
    <property type="entry name" value="sensory_box"/>
    <property type="match status" value="1"/>
</dbReference>
<feature type="compositionally biased region" description="Polar residues" evidence="4">
    <location>
        <begin position="7"/>
        <end position="17"/>
    </location>
</feature>
<evidence type="ECO:0000256" key="1">
    <source>
        <dbReference type="ARBA" id="ARBA00012528"/>
    </source>
</evidence>
<dbReference type="InterPro" id="IPR029787">
    <property type="entry name" value="Nucleotide_cyclase"/>
</dbReference>
<dbReference type="SUPFAM" id="SSF55073">
    <property type="entry name" value="Nucleotide cyclase"/>
    <property type="match status" value="1"/>
</dbReference>
<dbReference type="SUPFAM" id="SSF52172">
    <property type="entry name" value="CheY-like"/>
    <property type="match status" value="1"/>
</dbReference>
<proteinExistence type="predicted"/>
<accession>A0A7W6RCG0</accession>
<evidence type="ECO:0000256" key="4">
    <source>
        <dbReference type="SAM" id="MobiDB-lite"/>
    </source>
</evidence>
<dbReference type="GO" id="GO:0043709">
    <property type="term" value="P:cell adhesion involved in single-species biofilm formation"/>
    <property type="evidence" value="ECO:0007669"/>
    <property type="project" value="TreeGrafter"/>
</dbReference>
<name>A0A7W6RCG0_9PROT</name>
<dbReference type="Gene3D" id="3.30.450.20">
    <property type="entry name" value="PAS domain"/>
    <property type="match status" value="1"/>
</dbReference>
<keyword evidence="8" id="KW-1185">Reference proteome</keyword>
<dbReference type="GO" id="GO:0000160">
    <property type="term" value="P:phosphorelay signal transduction system"/>
    <property type="evidence" value="ECO:0007669"/>
    <property type="project" value="InterPro"/>
</dbReference>
<evidence type="ECO:0000259" key="5">
    <source>
        <dbReference type="PROSITE" id="PS50110"/>
    </source>
</evidence>
<gene>
    <name evidence="7" type="ORF">GGD89_001584</name>
</gene>
<dbReference type="InterPro" id="IPR000160">
    <property type="entry name" value="GGDEF_dom"/>
</dbReference>
<dbReference type="InterPro" id="IPR050469">
    <property type="entry name" value="Diguanylate_Cyclase"/>
</dbReference>
<dbReference type="GO" id="GO:1902201">
    <property type="term" value="P:negative regulation of bacterial-type flagellum-dependent cell motility"/>
    <property type="evidence" value="ECO:0007669"/>
    <property type="project" value="TreeGrafter"/>
</dbReference>
<dbReference type="GO" id="GO:0052621">
    <property type="term" value="F:diguanylate cyclase activity"/>
    <property type="evidence" value="ECO:0007669"/>
    <property type="project" value="UniProtKB-EC"/>
</dbReference>
<comment type="caution">
    <text evidence="7">The sequence shown here is derived from an EMBL/GenBank/DDBJ whole genome shotgun (WGS) entry which is preliminary data.</text>
</comment>
<dbReference type="AlphaFoldDB" id="A0A7W6RCG0"/>
<evidence type="ECO:0000313" key="8">
    <source>
        <dbReference type="Proteomes" id="UP000554286"/>
    </source>
</evidence>
<dbReference type="RefSeq" id="WP_184043830.1">
    <property type="nucleotide sequence ID" value="NZ_JACIGK010000009.1"/>
</dbReference>
<dbReference type="Gene3D" id="3.30.70.270">
    <property type="match status" value="1"/>
</dbReference>
<dbReference type="SMART" id="SM00267">
    <property type="entry name" value="GGDEF"/>
    <property type="match status" value="1"/>
</dbReference>
<dbReference type="Proteomes" id="UP000554286">
    <property type="component" value="Unassembled WGS sequence"/>
</dbReference>
<evidence type="ECO:0000256" key="2">
    <source>
        <dbReference type="ARBA" id="ARBA00034247"/>
    </source>
</evidence>
<evidence type="ECO:0000313" key="7">
    <source>
        <dbReference type="EMBL" id="MBB4265959.1"/>
    </source>
</evidence>
<dbReference type="Gene3D" id="3.40.50.2300">
    <property type="match status" value="1"/>
</dbReference>
<keyword evidence="3" id="KW-0597">Phosphoprotein</keyword>
<dbReference type="InterPro" id="IPR001789">
    <property type="entry name" value="Sig_transdc_resp-reg_receiver"/>
</dbReference>
<dbReference type="PROSITE" id="PS50110">
    <property type="entry name" value="RESPONSE_REGULATORY"/>
    <property type="match status" value="1"/>
</dbReference>
<dbReference type="InterPro" id="IPR011006">
    <property type="entry name" value="CheY-like_superfamily"/>
</dbReference>
<reference evidence="7 8" key="1">
    <citation type="submission" date="2020-08" db="EMBL/GenBank/DDBJ databases">
        <title>Genome sequencing of Purple Non-Sulfur Bacteria from various extreme environments.</title>
        <authorList>
            <person name="Mayer M."/>
        </authorList>
    </citation>
    <scope>NUCLEOTIDE SEQUENCE [LARGE SCALE GENOMIC DNA]</scope>
    <source>
        <strain evidence="7 8">JA131</strain>
    </source>
</reference>
<dbReference type="NCBIfam" id="TIGR00254">
    <property type="entry name" value="GGDEF"/>
    <property type="match status" value="1"/>
</dbReference>
<sequence length="484" mass="53327">MPDQRASPHSDTATTMTAPRPEQTCADDARAEVLRVLVVDNDPAARTVARRVLEDLARGGRTVDLRLAPAIEDARTLLSGDSEVAVVLIDMALDAEAGGLGLARWLRETQGNRETRLMLRVPHPDRAPDPDTVVHLDISDCRCAPEGRDTGLHTSLVATLRSFETIRALARHRDRLAAWTHTLEHRVAERTRALRDSERRLRSILDAPMLPIVILSMAEGRVLFANDSANQGLGLFATRHDDAIWCDPEDRDRLFERLRLHGRAGDFEAQIKTHAGHRSWALVSAITMTFDDTPSALLSFSDISGRKAMEEDLKRLATTDPLTGIGNRRTLMDQGDRELRRARRYAGALSMLILDIDHFKRINDGHGHAVGDRALKAVVAVCLHQLREIDILCRYGGEEFVALLPETPFESADRVAERLREAIARIAVPVVEGQPDGAVISFTVSIGVAAPRPDDTTLGDVLERADAALYAAKQAGRDRVMGKA</sequence>
<organism evidence="7 8">
    <name type="scientific">Roseospira visakhapatnamensis</name>
    <dbReference type="NCBI Taxonomy" id="390880"/>
    <lineage>
        <taxon>Bacteria</taxon>
        <taxon>Pseudomonadati</taxon>
        <taxon>Pseudomonadota</taxon>
        <taxon>Alphaproteobacteria</taxon>
        <taxon>Rhodospirillales</taxon>
        <taxon>Rhodospirillaceae</taxon>
        <taxon>Roseospira</taxon>
    </lineage>
</organism>
<dbReference type="SUPFAM" id="SSF55785">
    <property type="entry name" value="PYP-like sensor domain (PAS domain)"/>
    <property type="match status" value="1"/>
</dbReference>
<dbReference type="CDD" id="cd00130">
    <property type="entry name" value="PAS"/>
    <property type="match status" value="1"/>
</dbReference>
<dbReference type="FunFam" id="3.30.70.270:FF:000001">
    <property type="entry name" value="Diguanylate cyclase domain protein"/>
    <property type="match status" value="1"/>
</dbReference>
<evidence type="ECO:0000259" key="6">
    <source>
        <dbReference type="PROSITE" id="PS50887"/>
    </source>
</evidence>
<dbReference type="Pfam" id="PF00990">
    <property type="entry name" value="GGDEF"/>
    <property type="match status" value="1"/>
</dbReference>
<dbReference type="InterPro" id="IPR000014">
    <property type="entry name" value="PAS"/>
</dbReference>
<dbReference type="CDD" id="cd01949">
    <property type="entry name" value="GGDEF"/>
    <property type="match status" value="1"/>
</dbReference>
<dbReference type="InterPro" id="IPR035965">
    <property type="entry name" value="PAS-like_dom_sf"/>
</dbReference>
<dbReference type="InterPro" id="IPR043128">
    <property type="entry name" value="Rev_trsase/Diguanyl_cyclase"/>
</dbReference>
<dbReference type="PANTHER" id="PTHR45138">
    <property type="entry name" value="REGULATORY COMPONENTS OF SENSORY TRANSDUCTION SYSTEM"/>
    <property type="match status" value="1"/>
</dbReference>
<evidence type="ECO:0000256" key="3">
    <source>
        <dbReference type="PROSITE-ProRule" id="PRU00169"/>
    </source>
</evidence>
<dbReference type="EC" id="2.7.7.65" evidence="1"/>
<dbReference type="EMBL" id="JACIGK010000009">
    <property type="protein sequence ID" value="MBB4265959.1"/>
    <property type="molecule type" value="Genomic_DNA"/>
</dbReference>
<feature type="modified residue" description="4-aspartylphosphate" evidence="3">
    <location>
        <position position="90"/>
    </location>
</feature>
<comment type="catalytic activity">
    <reaction evidence="2">
        <text>2 GTP = 3',3'-c-di-GMP + 2 diphosphate</text>
        <dbReference type="Rhea" id="RHEA:24898"/>
        <dbReference type="ChEBI" id="CHEBI:33019"/>
        <dbReference type="ChEBI" id="CHEBI:37565"/>
        <dbReference type="ChEBI" id="CHEBI:58805"/>
        <dbReference type="EC" id="2.7.7.65"/>
    </reaction>
</comment>
<feature type="region of interest" description="Disordered" evidence="4">
    <location>
        <begin position="1"/>
        <end position="21"/>
    </location>
</feature>
<feature type="domain" description="GGDEF" evidence="6">
    <location>
        <begin position="347"/>
        <end position="484"/>
    </location>
</feature>